<evidence type="ECO:0000313" key="4">
    <source>
        <dbReference type="EMBL" id="KAJ7323867.1"/>
    </source>
</evidence>
<dbReference type="PRINTS" id="PR00753">
    <property type="entry name" value="ACCSYNTHASE"/>
</dbReference>
<dbReference type="Pfam" id="PF00155">
    <property type="entry name" value="Aminotran_1_2"/>
    <property type="match status" value="1"/>
</dbReference>
<organism evidence="4 5">
    <name type="scientific">Mycena albidolilacea</name>
    <dbReference type="NCBI Taxonomy" id="1033008"/>
    <lineage>
        <taxon>Eukaryota</taxon>
        <taxon>Fungi</taxon>
        <taxon>Dikarya</taxon>
        <taxon>Basidiomycota</taxon>
        <taxon>Agaricomycotina</taxon>
        <taxon>Agaricomycetes</taxon>
        <taxon>Agaricomycetidae</taxon>
        <taxon>Agaricales</taxon>
        <taxon>Marasmiineae</taxon>
        <taxon>Mycenaceae</taxon>
        <taxon>Mycena</taxon>
    </lineage>
</organism>
<reference evidence="4" key="1">
    <citation type="submission" date="2023-03" db="EMBL/GenBank/DDBJ databases">
        <title>Massive genome expansion in bonnet fungi (Mycena s.s.) driven by repeated elements and novel gene families across ecological guilds.</title>
        <authorList>
            <consortium name="Lawrence Berkeley National Laboratory"/>
            <person name="Harder C.B."/>
            <person name="Miyauchi S."/>
            <person name="Viragh M."/>
            <person name="Kuo A."/>
            <person name="Thoen E."/>
            <person name="Andreopoulos B."/>
            <person name="Lu D."/>
            <person name="Skrede I."/>
            <person name="Drula E."/>
            <person name="Henrissat B."/>
            <person name="Morin E."/>
            <person name="Kohler A."/>
            <person name="Barry K."/>
            <person name="LaButti K."/>
            <person name="Morin E."/>
            <person name="Salamov A."/>
            <person name="Lipzen A."/>
            <person name="Mereny Z."/>
            <person name="Hegedus B."/>
            <person name="Baldrian P."/>
            <person name="Stursova M."/>
            <person name="Weitz H."/>
            <person name="Taylor A."/>
            <person name="Grigoriev I.V."/>
            <person name="Nagy L.G."/>
            <person name="Martin F."/>
            <person name="Kauserud H."/>
        </authorList>
    </citation>
    <scope>NUCLEOTIDE SEQUENCE</scope>
    <source>
        <strain evidence="4">CBHHK002</strain>
    </source>
</reference>
<keyword evidence="4" id="KW-0808">Transferase</keyword>
<dbReference type="InterPro" id="IPR004839">
    <property type="entry name" value="Aminotransferase_I/II_large"/>
</dbReference>
<name>A0AAD6ZJG6_9AGAR</name>
<evidence type="ECO:0000256" key="1">
    <source>
        <dbReference type="ARBA" id="ARBA00022898"/>
    </source>
</evidence>
<dbReference type="Proteomes" id="UP001218218">
    <property type="component" value="Unassembled WGS sequence"/>
</dbReference>
<dbReference type="Gene3D" id="3.40.640.10">
    <property type="entry name" value="Type I PLP-dependent aspartate aminotransferase-like (Major domain)"/>
    <property type="match status" value="1"/>
</dbReference>
<accession>A0AAD6ZJG6</accession>
<proteinExistence type="predicted"/>
<feature type="region of interest" description="Disordered" evidence="2">
    <location>
        <begin position="1"/>
        <end position="28"/>
    </location>
</feature>
<dbReference type="GO" id="GO:0008483">
    <property type="term" value="F:transaminase activity"/>
    <property type="evidence" value="ECO:0007669"/>
    <property type="project" value="TreeGrafter"/>
</dbReference>
<keyword evidence="5" id="KW-1185">Reference proteome</keyword>
<dbReference type="InterPro" id="IPR015424">
    <property type="entry name" value="PyrdxlP-dep_Trfase"/>
</dbReference>
<dbReference type="SUPFAM" id="SSF53383">
    <property type="entry name" value="PLP-dependent transferases"/>
    <property type="match status" value="1"/>
</dbReference>
<dbReference type="EMBL" id="JARIHO010000045">
    <property type="protein sequence ID" value="KAJ7323867.1"/>
    <property type="molecule type" value="Genomic_DNA"/>
</dbReference>
<dbReference type="Gene3D" id="3.90.1150.10">
    <property type="entry name" value="Aspartate Aminotransferase, domain 1"/>
    <property type="match status" value="1"/>
</dbReference>
<dbReference type="GO" id="GO:0006520">
    <property type="term" value="P:amino acid metabolic process"/>
    <property type="evidence" value="ECO:0007669"/>
    <property type="project" value="TreeGrafter"/>
</dbReference>
<dbReference type="InterPro" id="IPR015422">
    <property type="entry name" value="PyrdxlP-dep_Trfase_small"/>
</dbReference>
<evidence type="ECO:0000256" key="2">
    <source>
        <dbReference type="SAM" id="MobiDB-lite"/>
    </source>
</evidence>
<protein>
    <submittedName>
        <fullName evidence="4">PLP-dependent transferase</fullName>
    </submittedName>
</protein>
<dbReference type="GO" id="GO:0030170">
    <property type="term" value="F:pyridoxal phosphate binding"/>
    <property type="evidence" value="ECO:0007669"/>
    <property type="project" value="InterPro"/>
</dbReference>
<sequence length="441" mass="48296">MSRGPLLSSRARKRQALAPPHNYTPPAGPYYDPDLYPDGVINVSTAENSLLTDRLIEHFSRPLTIYPQHLKYRYTLTKSTLPTVEDLLPQYVNDHFNPLVQVTRDNSVAGPGIGALLAQLIWAIADEGAGVLLSAPFYDEYIRDVVHPGLAIVVLAEIPAEVDSLSLDVIPYLEKKLLESAQSGVEIQVLVLCNPHNPIPQIIARDVVQAYALFAEKHNLHLVVDEVYALSTFDSAYPPAVNAKFESILSYDLAGLGVDPSRVHVLAGPTKDFGASGIKLGLLVSPSNLPLVALLRPLFNATPISAASDLLFARVLSDKPFVETFLADNRKALGAAYELVARWMIFHNLPFTRANAGPYVIVDFAPFIARIADPSSGDIEKLDLAVAAMLAQKVFLKPTTLMADPIPTRFRLIFTHCRSTMELALRRIEHAFGVTEAPLPD</sequence>
<evidence type="ECO:0000313" key="5">
    <source>
        <dbReference type="Proteomes" id="UP001218218"/>
    </source>
</evidence>
<dbReference type="InterPro" id="IPR050478">
    <property type="entry name" value="Ethylene_sulfur-biosynth"/>
</dbReference>
<dbReference type="PANTHER" id="PTHR43795:SF39">
    <property type="entry name" value="AMINOTRANSFERASE CLASS I_CLASSII DOMAIN-CONTAINING PROTEIN"/>
    <property type="match status" value="1"/>
</dbReference>
<evidence type="ECO:0000259" key="3">
    <source>
        <dbReference type="Pfam" id="PF00155"/>
    </source>
</evidence>
<keyword evidence="1" id="KW-0663">Pyridoxal phosphate</keyword>
<dbReference type="PANTHER" id="PTHR43795">
    <property type="entry name" value="BIFUNCTIONAL ASPARTATE AMINOTRANSFERASE AND GLUTAMATE/ASPARTATE-PREPHENATE AMINOTRANSFERASE-RELATED"/>
    <property type="match status" value="1"/>
</dbReference>
<dbReference type="CDD" id="cd00609">
    <property type="entry name" value="AAT_like"/>
    <property type="match status" value="1"/>
</dbReference>
<gene>
    <name evidence="4" type="ORF">DFH08DRAFT_887080</name>
</gene>
<comment type="caution">
    <text evidence="4">The sequence shown here is derived from an EMBL/GenBank/DDBJ whole genome shotgun (WGS) entry which is preliminary data.</text>
</comment>
<dbReference type="InterPro" id="IPR015421">
    <property type="entry name" value="PyrdxlP-dep_Trfase_major"/>
</dbReference>
<dbReference type="AlphaFoldDB" id="A0AAD6ZJG6"/>
<feature type="domain" description="Aminotransferase class I/classII large" evidence="3">
    <location>
        <begin position="81"/>
        <end position="428"/>
    </location>
</feature>